<comment type="caution">
    <text evidence="3">The sequence shown here is derived from an EMBL/GenBank/DDBJ whole genome shotgun (WGS) entry which is preliminary data.</text>
</comment>
<reference evidence="3 4" key="1">
    <citation type="submission" date="2020-10" db="EMBL/GenBank/DDBJ databases">
        <title>The Coptis chinensis genome and diversification of protoberbering-type alkaloids.</title>
        <authorList>
            <person name="Wang B."/>
            <person name="Shu S."/>
            <person name="Song C."/>
            <person name="Liu Y."/>
        </authorList>
    </citation>
    <scope>NUCLEOTIDE SEQUENCE [LARGE SCALE GENOMIC DNA]</scope>
    <source>
        <strain evidence="3">HL-2020</strain>
        <tissue evidence="3">Leaf</tissue>
    </source>
</reference>
<evidence type="ECO:0000313" key="3">
    <source>
        <dbReference type="EMBL" id="KAF9604973.1"/>
    </source>
</evidence>
<dbReference type="PANTHER" id="PTHR33223">
    <property type="entry name" value="CCHC-TYPE DOMAIN-CONTAINING PROTEIN"/>
    <property type="match status" value="1"/>
</dbReference>
<organism evidence="3 4">
    <name type="scientific">Coptis chinensis</name>
    <dbReference type="NCBI Taxonomy" id="261450"/>
    <lineage>
        <taxon>Eukaryota</taxon>
        <taxon>Viridiplantae</taxon>
        <taxon>Streptophyta</taxon>
        <taxon>Embryophyta</taxon>
        <taxon>Tracheophyta</taxon>
        <taxon>Spermatophyta</taxon>
        <taxon>Magnoliopsida</taxon>
        <taxon>Ranunculales</taxon>
        <taxon>Ranunculaceae</taxon>
        <taxon>Coptidoideae</taxon>
        <taxon>Coptis</taxon>
    </lineage>
</organism>
<feature type="domain" description="Retrotransposon gag" evidence="2">
    <location>
        <begin position="14"/>
        <end position="100"/>
    </location>
</feature>
<dbReference type="Proteomes" id="UP000631114">
    <property type="component" value="Unassembled WGS sequence"/>
</dbReference>
<evidence type="ECO:0000256" key="1">
    <source>
        <dbReference type="SAM" id="MobiDB-lite"/>
    </source>
</evidence>
<dbReference type="InterPro" id="IPR005162">
    <property type="entry name" value="Retrotrans_gag_dom"/>
</dbReference>
<feature type="region of interest" description="Disordered" evidence="1">
    <location>
        <begin position="206"/>
        <end position="227"/>
    </location>
</feature>
<evidence type="ECO:0000313" key="4">
    <source>
        <dbReference type="Proteomes" id="UP000631114"/>
    </source>
</evidence>
<dbReference type="Pfam" id="PF03732">
    <property type="entry name" value="Retrotrans_gag"/>
    <property type="match status" value="1"/>
</dbReference>
<dbReference type="OrthoDB" id="912280at2759"/>
<accession>A0A835LR25</accession>
<keyword evidence="4" id="KW-1185">Reference proteome</keyword>
<dbReference type="AlphaFoldDB" id="A0A835LR25"/>
<dbReference type="EMBL" id="JADFTS010000005">
    <property type="protein sequence ID" value="KAF9604973.1"/>
    <property type="molecule type" value="Genomic_DNA"/>
</dbReference>
<evidence type="ECO:0000259" key="2">
    <source>
        <dbReference type="Pfam" id="PF03732"/>
    </source>
</evidence>
<feature type="region of interest" description="Disordered" evidence="1">
    <location>
        <begin position="138"/>
        <end position="192"/>
    </location>
</feature>
<gene>
    <name evidence="3" type="ORF">IFM89_011666</name>
</gene>
<name>A0A835LR25_9MAGN</name>
<feature type="compositionally biased region" description="Basic and acidic residues" evidence="1">
    <location>
        <begin position="138"/>
        <end position="161"/>
    </location>
</feature>
<proteinExistence type="predicted"/>
<protein>
    <recommendedName>
        <fullName evidence="2">Retrotransposon gag domain-containing protein</fullName>
    </recommendedName>
</protein>
<sequence length="255" mass="29420">MALFNNNDVLMCIMFQATLSGEALTWFNKLHPHSIHTFPQLADKFSKHYRYNRKTIKGSRTLFNLHMEKGESIRDLVRKLRVLLKEVSNVPDDVVAQAFKNVLPFDKSGLYNSLTLKPPETMQDLLVRAERYATIQEDSKYKQQGDFSSDRGKQEQQQRDKDRKKHNKDAKTGVSQSQKQDGRPSKDLTLPELSVSLSELYDKLKGKISKSFPMKPDTKGRRDKSKKCKYHNDFDHTLNDCYASKKEISRMADGG</sequence>
<dbReference type="PANTHER" id="PTHR33223:SF10">
    <property type="entry name" value="AMINOTRANSFERASE-LIKE PLANT MOBILE DOMAIN-CONTAINING PROTEIN"/>
    <property type="match status" value="1"/>
</dbReference>